<dbReference type="Proteomes" id="UP000182985">
    <property type="component" value="Unassembled WGS sequence"/>
</dbReference>
<proteinExistence type="predicted"/>
<dbReference type="OrthoDB" id="9891379at2"/>
<evidence type="ECO:0000313" key="1">
    <source>
        <dbReference type="EMBL" id="OIS94101.1"/>
    </source>
</evidence>
<organism evidence="1 2">
    <name type="scientific">Brucella cytisi</name>
    <dbReference type="NCBI Taxonomy" id="407152"/>
    <lineage>
        <taxon>Bacteria</taxon>
        <taxon>Pseudomonadati</taxon>
        <taxon>Pseudomonadota</taxon>
        <taxon>Alphaproteobacteria</taxon>
        <taxon>Hyphomicrobiales</taxon>
        <taxon>Brucellaceae</taxon>
        <taxon>Brucella/Ochrobactrum group</taxon>
        <taxon>Brucella</taxon>
    </lineage>
</organism>
<gene>
    <name evidence="1" type="ORF">BLA27_08400</name>
</gene>
<comment type="caution">
    <text evidence="1">The sequence shown here is derived from an EMBL/GenBank/DDBJ whole genome shotgun (WGS) entry which is preliminary data.</text>
</comment>
<accession>A0A1J6HMA4</accession>
<dbReference type="AlphaFoldDB" id="A0A1J6HMA4"/>
<reference evidence="1 2" key="1">
    <citation type="submission" date="2016-10" db="EMBL/GenBank/DDBJ databases">
        <title>The Draft Genome Sequence of the Potato Rhizosphere Bacteria Ochrobactrum sp. IPA7.2.</title>
        <authorList>
            <person name="Gogoleva N.E."/>
            <person name="Khlopko Y.A."/>
            <person name="Burygin G.L."/>
            <person name="Plotnikov A.O."/>
        </authorList>
    </citation>
    <scope>NUCLEOTIDE SEQUENCE [LARGE SCALE GENOMIC DNA]</scope>
    <source>
        <strain evidence="1 2">IPA7.2</strain>
    </source>
</reference>
<name>A0A1J6HMA4_9HYPH</name>
<keyword evidence="2" id="KW-1185">Reference proteome</keyword>
<protein>
    <submittedName>
        <fullName evidence="1">Uncharacterized protein</fullName>
    </submittedName>
</protein>
<sequence>MRALFHGICDLLNRNVMKFPVSAITQCWTPLPKRNKQARVIAMSRAKFSSFPFFCDMKDNIQNVDGERNVLDFLHDQFSPKPAVAL</sequence>
<evidence type="ECO:0000313" key="2">
    <source>
        <dbReference type="Proteomes" id="UP000182985"/>
    </source>
</evidence>
<dbReference type="EMBL" id="MOEC01000006">
    <property type="protein sequence ID" value="OIS94101.1"/>
    <property type="molecule type" value="Genomic_DNA"/>
</dbReference>